<reference evidence="2 3" key="1">
    <citation type="submission" date="2019-03" db="EMBL/GenBank/DDBJ databases">
        <title>Complete genome sequence of Citrobacter sp. SNU WT2 isolated from diseased rainbow trout.</title>
        <authorList>
            <person name="Oh W.T."/>
            <person name="Park S.C."/>
        </authorList>
    </citation>
    <scope>NUCLEOTIDE SEQUENCE [LARGE SCALE GENOMIC DNA]</scope>
    <source>
        <strain evidence="2 3">SNU WT2</strain>
    </source>
</reference>
<keyword evidence="3" id="KW-1185">Reference proteome</keyword>
<evidence type="ECO:0000313" key="2">
    <source>
        <dbReference type="EMBL" id="QBX81413.1"/>
    </source>
</evidence>
<accession>A0ABX5T7E1</accession>
<dbReference type="Proteomes" id="UP000296284">
    <property type="component" value="Chromosome"/>
</dbReference>
<dbReference type="EMBL" id="CP038469">
    <property type="protein sequence ID" value="QBX81413.1"/>
    <property type="molecule type" value="Genomic_DNA"/>
</dbReference>
<gene>
    <name evidence="2" type="ORF">E4Z61_13975</name>
</gene>
<dbReference type="Gene3D" id="3.40.630.30">
    <property type="match status" value="1"/>
</dbReference>
<dbReference type="InterPro" id="IPR016181">
    <property type="entry name" value="Acyl_CoA_acyltransferase"/>
</dbReference>
<name>A0ABX5T7E1_9ENTR</name>
<dbReference type="PROSITE" id="PS51186">
    <property type="entry name" value="GNAT"/>
    <property type="match status" value="1"/>
</dbReference>
<dbReference type="Pfam" id="PF00583">
    <property type="entry name" value="Acetyltransf_1"/>
    <property type="match status" value="1"/>
</dbReference>
<proteinExistence type="predicted"/>
<feature type="domain" description="N-acetyltransferase" evidence="1">
    <location>
        <begin position="4"/>
        <end position="172"/>
    </location>
</feature>
<sequence>MMDIKQRPLTKADLTFVMDELAAGARTGNFSNNFIDSRISKPFEKQIREMIRVRDTGKYTGHYFNIIARGTDGNRLGFIWLQDVIIDEQPGLELRVLCVSKRYRGNSIATAVLNNILEHYAERPFQAKCYAKSTQMIEMLKKRGFNVLNTAASGNMFLVRNASLHLPIIKSL</sequence>
<organism evidence="2 3">
    <name type="scientific">Citrobacter tructae</name>
    <dbReference type="NCBI Taxonomy" id="2562449"/>
    <lineage>
        <taxon>Bacteria</taxon>
        <taxon>Pseudomonadati</taxon>
        <taxon>Pseudomonadota</taxon>
        <taxon>Gammaproteobacteria</taxon>
        <taxon>Enterobacterales</taxon>
        <taxon>Enterobacteriaceae</taxon>
        <taxon>Citrobacter</taxon>
    </lineage>
</organism>
<dbReference type="RefSeq" id="WP_135323296.1">
    <property type="nucleotide sequence ID" value="NZ_CP038469.1"/>
</dbReference>
<dbReference type="SUPFAM" id="SSF55729">
    <property type="entry name" value="Acyl-CoA N-acyltransferases (Nat)"/>
    <property type="match status" value="1"/>
</dbReference>
<evidence type="ECO:0000259" key="1">
    <source>
        <dbReference type="PROSITE" id="PS51186"/>
    </source>
</evidence>
<protein>
    <submittedName>
        <fullName evidence="2">GNAT family N-acetyltransferase</fullName>
    </submittedName>
</protein>
<dbReference type="InterPro" id="IPR000182">
    <property type="entry name" value="GNAT_dom"/>
</dbReference>
<evidence type="ECO:0000313" key="3">
    <source>
        <dbReference type="Proteomes" id="UP000296284"/>
    </source>
</evidence>